<name>A0A0B0MKJ2_GOSAR</name>
<reference evidence="2" key="1">
    <citation type="submission" date="2014-09" db="EMBL/GenBank/DDBJ databases">
        <authorList>
            <person name="Mudge J."/>
            <person name="Ramaraj T."/>
            <person name="Lindquist I.E."/>
            <person name="Bharti A.K."/>
            <person name="Sundararajan A."/>
            <person name="Cameron C.T."/>
            <person name="Woodward J.E."/>
            <person name="May G.D."/>
            <person name="Brubaker C."/>
            <person name="Broadhvest J."/>
            <person name="Wilkins T.A."/>
        </authorList>
    </citation>
    <scope>NUCLEOTIDE SEQUENCE</scope>
    <source>
        <strain evidence="2">cv. AKA8401</strain>
    </source>
</reference>
<dbReference type="EMBL" id="JRRC01155471">
    <property type="protein sequence ID" value="KHG00877.1"/>
    <property type="molecule type" value="Genomic_DNA"/>
</dbReference>
<proteinExistence type="predicted"/>
<gene>
    <name evidence="1" type="ORF">F383_39139</name>
</gene>
<organism evidence="1 2">
    <name type="scientific">Gossypium arboreum</name>
    <name type="common">Tree cotton</name>
    <name type="synonym">Gossypium nanking</name>
    <dbReference type="NCBI Taxonomy" id="29729"/>
    <lineage>
        <taxon>Eukaryota</taxon>
        <taxon>Viridiplantae</taxon>
        <taxon>Streptophyta</taxon>
        <taxon>Embryophyta</taxon>
        <taxon>Tracheophyta</taxon>
        <taxon>Spermatophyta</taxon>
        <taxon>Magnoliopsida</taxon>
        <taxon>eudicotyledons</taxon>
        <taxon>Gunneridae</taxon>
        <taxon>Pentapetalae</taxon>
        <taxon>rosids</taxon>
        <taxon>malvids</taxon>
        <taxon>Malvales</taxon>
        <taxon>Malvaceae</taxon>
        <taxon>Malvoideae</taxon>
        <taxon>Gossypium</taxon>
    </lineage>
</organism>
<comment type="caution">
    <text evidence="1">The sequence shown here is derived from an EMBL/GenBank/DDBJ whole genome shotgun (WGS) entry which is preliminary data.</text>
</comment>
<keyword evidence="2" id="KW-1185">Reference proteome</keyword>
<dbReference type="AlphaFoldDB" id="A0A0B0MKJ2"/>
<accession>A0A0B0MKJ2</accession>
<evidence type="ECO:0000313" key="2">
    <source>
        <dbReference type="Proteomes" id="UP000032142"/>
    </source>
</evidence>
<evidence type="ECO:0000313" key="1">
    <source>
        <dbReference type="EMBL" id="KHG00877.1"/>
    </source>
</evidence>
<protein>
    <submittedName>
        <fullName evidence="1">Uncharacterized protein</fullName>
    </submittedName>
</protein>
<sequence length="41" mass="4688">MLKRKSKSHQSTITCIISKLHIQHAMALTQNPPWLNTTPMT</sequence>
<dbReference type="Proteomes" id="UP000032142">
    <property type="component" value="Unassembled WGS sequence"/>
</dbReference>